<sequence length="276" mass="31311">MDIIAMVRPMHGDGGGGGGGGYGCVVWYSSEEEFYVLPRHTKVVVTGNNRTKSVLVGLQGVVKKAVGLGGWHWLVRTNGIEVKLQRNALSVIEPATGHEDDGIIDMDENKIDSEAIQWNNNNNNLDIVSCDHNNNNVNNDDDSQKQHHRRRKSHRTPAIHKSISKLPITTSKSSMKVDLSELEADTLSRYRRYFNLVDAIDPNPSKDQLLVAVQRHFTSQDSILLFHIVSFFLLQMHVACLFHYKKKAFFRPTKLVAKRHKLVAYRKKRPKSWSQC</sequence>
<evidence type="ECO:0000259" key="9">
    <source>
        <dbReference type="Pfam" id="PF13867"/>
    </source>
</evidence>
<dbReference type="OMA" id="HFMSQKL"/>
<keyword evidence="6" id="KW-0539">Nucleus</keyword>
<keyword evidence="8" id="KW-0472">Membrane</keyword>
<protein>
    <recommendedName>
        <fullName evidence="9">Histone deacetylase complex subunit SAP30 Sin3 binding domain-containing protein</fullName>
    </recommendedName>
</protein>
<dbReference type="PANTHER" id="PTHR13286:SF6">
    <property type="entry name" value="HISTONE DEACETYLASE COMPLEX SUBUNIT SAP30L-RELATED"/>
    <property type="match status" value="1"/>
</dbReference>
<dbReference type="Gene3D" id="6.10.160.20">
    <property type="match status" value="1"/>
</dbReference>
<feature type="domain" description="Histone deacetylase complex subunit SAP30 Sin3 binding" evidence="9">
    <location>
        <begin position="182"/>
        <end position="221"/>
    </location>
</feature>
<evidence type="ECO:0000256" key="4">
    <source>
        <dbReference type="ARBA" id="ARBA00023015"/>
    </source>
</evidence>
<proteinExistence type="inferred from homology"/>
<comment type="similarity">
    <text evidence="2">Belongs to the SAP30 family.</text>
</comment>
<dbReference type="OrthoDB" id="510958at2759"/>
<evidence type="ECO:0000313" key="11">
    <source>
        <dbReference type="Proteomes" id="UP000036987"/>
    </source>
</evidence>
<keyword evidence="5" id="KW-0804">Transcription</keyword>
<evidence type="ECO:0000256" key="5">
    <source>
        <dbReference type="ARBA" id="ARBA00023163"/>
    </source>
</evidence>
<comment type="subcellular location">
    <subcellularLocation>
        <location evidence="1">Nucleus</location>
    </subcellularLocation>
</comment>
<keyword evidence="8" id="KW-1133">Transmembrane helix</keyword>
<name>A0A0K9NQI3_ZOSMR</name>
<dbReference type="GO" id="GO:0003712">
    <property type="term" value="F:transcription coregulator activity"/>
    <property type="evidence" value="ECO:0000318"/>
    <property type="project" value="GO_Central"/>
</dbReference>
<feature type="compositionally biased region" description="Basic residues" evidence="7">
    <location>
        <begin position="146"/>
        <end position="158"/>
    </location>
</feature>
<feature type="transmembrane region" description="Helical" evidence="8">
    <location>
        <begin position="224"/>
        <end position="244"/>
    </location>
</feature>
<dbReference type="GO" id="GO:0006355">
    <property type="term" value="P:regulation of DNA-templated transcription"/>
    <property type="evidence" value="ECO:0000318"/>
    <property type="project" value="GO_Central"/>
</dbReference>
<evidence type="ECO:0000256" key="7">
    <source>
        <dbReference type="SAM" id="MobiDB-lite"/>
    </source>
</evidence>
<dbReference type="InterPro" id="IPR038291">
    <property type="entry name" value="SAP30_C_sf"/>
</dbReference>
<evidence type="ECO:0000256" key="8">
    <source>
        <dbReference type="SAM" id="Phobius"/>
    </source>
</evidence>
<keyword evidence="8" id="KW-0812">Transmembrane</keyword>
<evidence type="ECO:0000256" key="6">
    <source>
        <dbReference type="ARBA" id="ARBA00023242"/>
    </source>
</evidence>
<dbReference type="PANTHER" id="PTHR13286">
    <property type="entry name" value="SAP30"/>
    <property type="match status" value="1"/>
</dbReference>
<evidence type="ECO:0000256" key="2">
    <source>
        <dbReference type="ARBA" id="ARBA00006283"/>
    </source>
</evidence>
<dbReference type="InterPro" id="IPR024145">
    <property type="entry name" value="His_deAcase_SAP30/SAP30L"/>
</dbReference>
<accession>A0A0K9NQI3</accession>
<dbReference type="EMBL" id="LFYR01001977">
    <property type="protein sequence ID" value="KMZ58220.1"/>
    <property type="molecule type" value="Genomic_DNA"/>
</dbReference>
<evidence type="ECO:0000256" key="1">
    <source>
        <dbReference type="ARBA" id="ARBA00004123"/>
    </source>
</evidence>
<evidence type="ECO:0000313" key="10">
    <source>
        <dbReference type="EMBL" id="KMZ58220.1"/>
    </source>
</evidence>
<dbReference type="Proteomes" id="UP000036987">
    <property type="component" value="Unassembled WGS sequence"/>
</dbReference>
<dbReference type="InterPro" id="IPR025718">
    <property type="entry name" value="SAP30_Sin3-bd"/>
</dbReference>
<keyword evidence="4" id="KW-0805">Transcription regulation</keyword>
<dbReference type="GO" id="GO:0000118">
    <property type="term" value="C:histone deacetylase complex"/>
    <property type="evidence" value="ECO:0000318"/>
    <property type="project" value="GO_Central"/>
</dbReference>
<dbReference type="Pfam" id="PF13867">
    <property type="entry name" value="SAP30_Sin3_bdg"/>
    <property type="match status" value="1"/>
</dbReference>
<feature type="region of interest" description="Disordered" evidence="7">
    <location>
        <begin position="131"/>
        <end position="161"/>
    </location>
</feature>
<keyword evidence="3" id="KW-0678">Repressor</keyword>
<keyword evidence="11" id="KW-1185">Reference proteome</keyword>
<reference evidence="11" key="1">
    <citation type="journal article" date="2016" name="Nature">
        <title>The genome of the seagrass Zostera marina reveals angiosperm adaptation to the sea.</title>
        <authorList>
            <person name="Olsen J.L."/>
            <person name="Rouze P."/>
            <person name="Verhelst B."/>
            <person name="Lin Y.-C."/>
            <person name="Bayer T."/>
            <person name="Collen J."/>
            <person name="Dattolo E."/>
            <person name="De Paoli E."/>
            <person name="Dittami S."/>
            <person name="Maumus F."/>
            <person name="Michel G."/>
            <person name="Kersting A."/>
            <person name="Lauritano C."/>
            <person name="Lohaus R."/>
            <person name="Toepel M."/>
            <person name="Tonon T."/>
            <person name="Vanneste K."/>
            <person name="Amirebrahimi M."/>
            <person name="Brakel J."/>
            <person name="Bostroem C."/>
            <person name="Chovatia M."/>
            <person name="Grimwood J."/>
            <person name="Jenkins J.W."/>
            <person name="Jueterbock A."/>
            <person name="Mraz A."/>
            <person name="Stam W.T."/>
            <person name="Tice H."/>
            <person name="Bornberg-Bauer E."/>
            <person name="Green P.J."/>
            <person name="Pearson G.A."/>
            <person name="Procaccini G."/>
            <person name="Duarte C.M."/>
            <person name="Schmutz J."/>
            <person name="Reusch T.B.H."/>
            <person name="Van de Peer Y."/>
        </authorList>
    </citation>
    <scope>NUCLEOTIDE SEQUENCE [LARGE SCALE GENOMIC DNA]</scope>
    <source>
        <strain evidence="11">cv. Finnish</strain>
    </source>
</reference>
<organism evidence="10 11">
    <name type="scientific">Zostera marina</name>
    <name type="common">Eelgrass</name>
    <dbReference type="NCBI Taxonomy" id="29655"/>
    <lineage>
        <taxon>Eukaryota</taxon>
        <taxon>Viridiplantae</taxon>
        <taxon>Streptophyta</taxon>
        <taxon>Embryophyta</taxon>
        <taxon>Tracheophyta</taxon>
        <taxon>Spermatophyta</taxon>
        <taxon>Magnoliopsida</taxon>
        <taxon>Liliopsida</taxon>
        <taxon>Zosteraceae</taxon>
        <taxon>Zostera</taxon>
    </lineage>
</organism>
<comment type="caution">
    <text evidence="10">The sequence shown here is derived from an EMBL/GenBank/DDBJ whole genome shotgun (WGS) entry which is preliminary data.</text>
</comment>
<gene>
    <name evidence="10" type="ORF">ZOSMA_79G00640</name>
</gene>
<evidence type="ECO:0000256" key="3">
    <source>
        <dbReference type="ARBA" id="ARBA00022491"/>
    </source>
</evidence>
<dbReference type="AlphaFoldDB" id="A0A0K9NQI3"/>